<dbReference type="EMBL" id="PQXI01000299">
    <property type="protein sequence ID" value="TGO20390.1"/>
    <property type="molecule type" value="Genomic_DNA"/>
</dbReference>
<feature type="region of interest" description="Disordered" evidence="1">
    <location>
        <begin position="192"/>
        <end position="248"/>
    </location>
</feature>
<evidence type="ECO:0000313" key="3">
    <source>
        <dbReference type="Proteomes" id="UP000297910"/>
    </source>
</evidence>
<organism evidence="2 3">
    <name type="scientific">Botrytis paeoniae</name>
    <dbReference type="NCBI Taxonomy" id="278948"/>
    <lineage>
        <taxon>Eukaryota</taxon>
        <taxon>Fungi</taxon>
        <taxon>Dikarya</taxon>
        <taxon>Ascomycota</taxon>
        <taxon>Pezizomycotina</taxon>
        <taxon>Leotiomycetes</taxon>
        <taxon>Helotiales</taxon>
        <taxon>Sclerotiniaceae</taxon>
        <taxon>Botrytis</taxon>
    </lineage>
</organism>
<feature type="region of interest" description="Disordered" evidence="1">
    <location>
        <begin position="1"/>
        <end position="44"/>
    </location>
</feature>
<accession>A0A4Z1F9V8</accession>
<name>A0A4Z1F9V8_9HELO</name>
<reference evidence="2 3" key="1">
    <citation type="submission" date="2017-12" db="EMBL/GenBank/DDBJ databases">
        <title>Comparative genomics of Botrytis spp.</title>
        <authorList>
            <person name="Valero-Jimenez C.A."/>
            <person name="Tapia P."/>
            <person name="Veloso J."/>
            <person name="Silva-Moreno E."/>
            <person name="Staats M."/>
            <person name="Valdes J.H."/>
            <person name="Van Kan J.A.L."/>
        </authorList>
    </citation>
    <scope>NUCLEOTIDE SEQUENCE [LARGE SCALE GENOMIC DNA]</scope>
    <source>
        <strain evidence="2 3">Bp0003</strain>
    </source>
</reference>
<dbReference type="Proteomes" id="UP000297910">
    <property type="component" value="Unassembled WGS sequence"/>
</dbReference>
<sequence length="353" mass="38944">MTGENKNYPSFPIGYGTPDRCPESDKLSNSAPSALNGLNVPRLAESSTQSASSIYDASEAKRESQGFVAPLREDAPWNVRFQKIEEILEDSFCEEKGRLGIGRPQQFDNVSDHFGCVETSNISVATSMNINWEIDVHDLPSYVSLRDIQGISDNDIYIDTTYFHSIVQGSSGHPKFETEAIMQLDHKLSTSSNYSSTSSSTSSSSSPYTASPRWSPDTNQSHDSTSPRSFTKSPLLSPEPVQESSIPTSSISFQSTLELASPASQFSIQDHLLAVQPAVTQEALISSDRIPINAVRLPTTLDSSSGKQRSPQTPPGRSVRFKCQECPKEFLRRCDLKYITPIYKPQLMLIFLL</sequence>
<comment type="caution">
    <text evidence="2">The sequence shown here is derived from an EMBL/GenBank/DDBJ whole genome shotgun (WGS) entry which is preliminary data.</text>
</comment>
<proteinExistence type="predicted"/>
<keyword evidence="3" id="KW-1185">Reference proteome</keyword>
<feature type="compositionally biased region" description="Low complexity" evidence="1">
    <location>
        <begin position="192"/>
        <end position="212"/>
    </location>
</feature>
<evidence type="ECO:0000313" key="2">
    <source>
        <dbReference type="EMBL" id="TGO20390.1"/>
    </source>
</evidence>
<protein>
    <submittedName>
        <fullName evidence="2">Uncharacterized protein</fullName>
    </submittedName>
</protein>
<dbReference type="AlphaFoldDB" id="A0A4Z1F9V8"/>
<evidence type="ECO:0000256" key="1">
    <source>
        <dbReference type="SAM" id="MobiDB-lite"/>
    </source>
</evidence>
<feature type="compositionally biased region" description="Polar residues" evidence="1">
    <location>
        <begin position="216"/>
        <end position="234"/>
    </location>
</feature>
<gene>
    <name evidence="2" type="ORF">BPAE_0300g00070</name>
</gene>